<organism evidence="2 3">
    <name type="scientific">Diploptera punctata</name>
    <name type="common">Pacific beetle cockroach</name>
    <dbReference type="NCBI Taxonomy" id="6984"/>
    <lineage>
        <taxon>Eukaryota</taxon>
        <taxon>Metazoa</taxon>
        <taxon>Ecdysozoa</taxon>
        <taxon>Arthropoda</taxon>
        <taxon>Hexapoda</taxon>
        <taxon>Insecta</taxon>
        <taxon>Pterygota</taxon>
        <taxon>Neoptera</taxon>
        <taxon>Polyneoptera</taxon>
        <taxon>Dictyoptera</taxon>
        <taxon>Blattodea</taxon>
        <taxon>Blaberoidea</taxon>
        <taxon>Blaberidae</taxon>
        <taxon>Diplopterinae</taxon>
        <taxon>Diploptera</taxon>
    </lineage>
</organism>
<gene>
    <name evidence="2" type="ORF">L9F63_013429</name>
</gene>
<feature type="non-terminal residue" evidence="2">
    <location>
        <position position="53"/>
    </location>
</feature>
<dbReference type="AlphaFoldDB" id="A0AAD8EMK7"/>
<dbReference type="Proteomes" id="UP001233999">
    <property type="component" value="Unassembled WGS sequence"/>
</dbReference>
<evidence type="ECO:0000256" key="1">
    <source>
        <dbReference type="SAM" id="MobiDB-lite"/>
    </source>
</evidence>
<reference evidence="2" key="2">
    <citation type="submission" date="2023-05" db="EMBL/GenBank/DDBJ databases">
        <authorList>
            <person name="Fouks B."/>
        </authorList>
    </citation>
    <scope>NUCLEOTIDE SEQUENCE</scope>
    <source>
        <strain evidence="2">Stay&amp;Tobe</strain>
        <tissue evidence="2">Testes</tissue>
    </source>
</reference>
<feature type="region of interest" description="Disordered" evidence="1">
    <location>
        <begin position="34"/>
        <end position="53"/>
    </location>
</feature>
<dbReference type="EMBL" id="JASPKZ010002343">
    <property type="protein sequence ID" value="KAJ9595379.1"/>
    <property type="molecule type" value="Genomic_DNA"/>
</dbReference>
<name>A0AAD8EMK7_DIPPU</name>
<sequence>TSGFLFNASSRQKLLNPCHNGLLIRCISSIFSPPVRGSNSASVEEGKSVSFHR</sequence>
<evidence type="ECO:0000313" key="3">
    <source>
        <dbReference type="Proteomes" id="UP001233999"/>
    </source>
</evidence>
<feature type="non-terminal residue" evidence="2">
    <location>
        <position position="1"/>
    </location>
</feature>
<protein>
    <submittedName>
        <fullName evidence="2">Uncharacterized protein</fullName>
    </submittedName>
</protein>
<keyword evidence="3" id="KW-1185">Reference proteome</keyword>
<proteinExistence type="predicted"/>
<evidence type="ECO:0000313" key="2">
    <source>
        <dbReference type="EMBL" id="KAJ9595379.1"/>
    </source>
</evidence>
<comment type="caution">
    <text evidence="2">The sequence shown here is derived from an EMBL/GenBank/DDBJ whole genome shotgun (WGS) entry which is preliminary data.</text>
</comment>
<reference evidence="2" key="1">
    <citation type="journal article" date="2023" name="IScience">
        <title>Live-bearing cockroach genome reveals convergent evolutionary mechanisms linked to viviparity in insects and beyond.</title>
        <authorList>
            <person name="Fouks B."/>
            <person name="Harrison M.C."/>
            <person name="Mikhailova A.A."/>
            <person name="Marchal E."/>
            <person name="English S."/>
            <person name="Carruthers M."/>
            <person name="Jennings E.C."/>
            <person name="Chiamaka E.L."/>
            <person name="Frigard R.A."/>
            <person name="Pippel M."/>
            <person name="Attardo G.M."/>
            <person name="Benoit J.B."/>
            <person name="Bornberg-Bauer E."/>
            <person name="Tobe S.S."/>
        </authorList>
    </citation>
    <scope>NUCLEOTIDE SEQUENCE</scope>
    <source>
        <strain evidence="2">Stay&amp;Tobe</strain>
    </source>
</reference>
<accession>A0AAD8EMK7</accession>